<feature type="compositionally biased region" description="Low complexity" evidence="1">
    <location>
        <begin position="31"/>
        <end position="40"/>
    </location>
</feature>
<evidence type="ECO:0000313" key="3">
    <source>
        <dbReference type="Proteomes" id="UP001322138"/>
    </source>
</evidence>
<dbReference type="GeneID" id="87891725"/>
<evidence type="ECO:0000313" key="2">
    <source>
        <dbReference type="EMBL" id="KAK4644759.1"/>
    </source>
</evidence>
<feature type="compositionally biased region" description="Acidic residues" evidence="1">
    <location>
        <begin position="184"/>
        <end position="203"/>
    </location>
</feature>
<proteinExistence type="predicted"/>
<reference evidence="2 3" key="1">
    <citation type="journal article" date="2023" name="bioRxiv">
        <title>High-quality genome assemblies of four members of thePodospora anserinaspecies complex.</title>
        <authorList>
            <person name="Ament-Velasquez S.L."/>
            <person name="Vogan A.A."/>
            <person name="Wallerman O."/>
            <person name="Hartmann F."/>
            <person name="Gautier V."/>
            <person name="Silar P."/>
            <person name="Giraud T."/>
            <person name="Johannesson H."/>
        </authorList>
    </citation>
    <scope>NUCLEOTIDE SEQUENCE [LARGE SCALE GENOMIC DNA]</scope>
    <source>
        <strain evidence="2 3">CBS 112042</strain>
    </source>
</reference>
<feature type="region of interest" description="Disordered" evidence="1">
    <location>
        <begin position="31"/>
        <end position="257"/>
    </location>
</feature>
<keyword evidence="3" id="KW-1185">Reference proteome</keyword>
<gene>
    <name evidence="2" type="ORF">QC761_0056040</name>
</gene>
<feature type="compositionally biased region" description="Basic and acidic residues" evidence="1">
    <location>
        <begin position="210"/>
        <end position="221"/>
    </location>
</feature>
<protein>
    <submittedName>
        <fullName evidence="2">Uncharacterized protein</fullName>
    </submittedName>
</protein>
<dbReference type="EMBL" id="JAFFGZ010000005">
    <property type="protein sequence ID" value="KAK4644759.1"/>
    <property type="molecule type" value="Genomic_DNA"/>
</dbReference>
<dbReference type="RefSeq" id="XP_062733735.1">
    <property type="nucleotide sequence ID" value="XM_062872524.1"/>
</dbReference>
<comment type="caution">
    <text evidence="2">The sequence shown here is derived from an EMBL/GenBank/DDBJ whole genome shotgun (WGS) entry which is preliminary data.</text>
</comment>
<accession>A0ABR0FNU7</accession>
<evidence type="ECO:0000256" key="1">
    <source>
        <dbReference type="SAM" id="MobiDB-lite"/>
    </source>
</evidence>
<feature type="compositionally biased region" description="Basic and acidic residues" evidence="1">
    <location>
        <begin position="157"/>
        <end position="171"/>
    </location>
</feature>
<feature type="compositionally biased region" description="Polar residues" evidence="1">
    <location>
        <begin position="48"/>
        <end position="70"/>
    </location>
</feature>
<dbReference type="Proteomes" id="UP001322138">
    <property type="component" value="Unassembled WGS sequence"/>
</dbReference>
<name>A0ABR0FNU7_9PEZI</name>
<feature type="compositionally biased region" description="Polar residues" evidence="1">
    <location>
        <begin position="81"/>
        <end position="96"/>
    </location>
</feature>
<organism evidence="2 3">
    <name type="scientific">Podospora bellae-mahoneyi</name>
    <dbReference type="NCBI Taxonomy" id="2093777"/>
    <lineage>
        <taxon>Eukaryota</taxon>
        <taxon>Fungi</taxon>
        <taxon>Dikarya</taxon>
        <taxon>Ascomycota</taxon>
        <taxon>Pezizomycotina</taxon>
        <taxon>Sordariomycetes</taxon>
        <taxon>Sordariomycetidae</taxon>
        <taxon>Sordariales</taxon>
        <taxon>Podosporaceae</taxon>
        <taxon>Podospora</taxon>
    </lineage>
</organism>
<sequence>MSQPEPPPQDPKLPKDKYTSLLNTLSLSISQSHSSILSSISHHRKAPTTKSSLSSTSRHQPPPQSNTDSDLSYIPPPNQGIGFSSSKPLPTAQQLATDDLKKKLLGKNALRQKEEAKRKKEESESEDEVGRGGLGRKTKRWRVAEPEPAGRRKKKVRVEEPKPVSTGEEKGISTAAVEGKEEGVEGDVQTEDVLGNDEKEEEVTPPTINGKEKVDGEDGEKKRKRKKKNERKKRKASTTEGGGDGDGAAVEGDEEED</sequence>
<feature type="compositionally biased region" description="Basic and acidic residues" evidence="1">
    <location>
        <begin position="111"/>
        <end position="122"/>
    </location>
</feature>
<feature type="compositionally biased region" description="Basic residues" evidence="1">
    <location>
        <begin position="222"/>
        <end position="236"/>
    </location>
</feature>